<dbReference type="PANTHER" id="PTHR20854">
    <property type="entry name" value="INOSITOL MONOPHOSPHATASE"/>
    <property type="match status" value="1"/>
</dbReference>
<keyword evidence="2" id="KW-0460">Magnesium</keyword>
<feature type="binding site" evidence="2">
    <location>
        <position position="211"/>
    </location>
    <ligand>
        <name>Mg(2+)</name>
        <dbReference type="ChEBI" id="CHEBI:18420"/>
        <label>1</label>
        <note>catalytic</note>
    </ligand>
</feature>
<dbReference type="Pfam" id="PF00459">
    <property type="entry name" value="Inositol_P"/>
    <property type="match status" value="1"/>
</dbReference>
<feature type="binding site" evidence="2">
    <location>
        <position position="89"/>
    </location>
    <ligand>
        <name>Mg(2+)</name>
        <dbReference type="ChEBI" id="CHEBI:18420"/>
        <label>1</label>
        <note>catalytic</note>
    </ligand>
</feature>
<dbReference type="AlphaFoldDB" id="A0A9E7ZFT9"/>
<comment type="similarity">
    <text evidence="1">Belongs to the inositol monophosphatase superfamily.</text>
</comment>
<dbReference type="SUPFAM" id="SSF56655">
    <property type="entry name" value="Carbohydrate phosphatase"/>
    <property type="match status" value="1"/>
</dbReference>
<keyword evidence="2" id="KW-0479">Metal-binding</keyword>
<protein>
    <submittedName>
        <fullName evidence="3">Phosphatase</fullName>
    </submittedName>
</protein>
<dbReference type="PANTHER" id="PTHR20854:SF4">
    <property type="entry name" value="INOSITOL-1-MONOPHOSPHATASE-RELATED"/>
    <property type="match status" value="1"/>
</dbReference>
<dbReference type="GO" id="GO:0008934">
    <property type="term" value="F:inositol monophosphate 1-phosphatase activity"/>
    <property type="evidence" value="ECO:0007669"/>
    <property type="project" value="TreeGrafter"/>
</dbReference>
<evidence type="ECO:0000256" key="1">
    <source>
        <dbReference type="ARBA" id="ARBA00009759"/>
    </source>
</evidence>
<dbReference type="GO" id="GO:0046872">
    <property type="term" value="F:metal ion binding"/>
    <property type="evidence" value="ECO:0007669"/>
    <property type="project" value="UniProtKB-KW"/>
</dbReference>
<evidence type="ECO:0000313" key="3">
    <source>
        <dbReference type="EMBL" id="UZF85140.1"/>
    </source>
</evidence>
<reference evidence="3" key="1">
    <citation type="submission" date="2022-08" db="EMBL/GenBank/DDBJ databases">
        <title>Complete Genome Sequences of 2 Bosea sp. soil isolates.</title>
        <authorList>
            <person name="Alvarez Arevalo M."/>
            <person name="Sterndorff E.B."/>
            <person name="Faurdal D."/>
            <person name="Joergensen T.S."/>
            <person name="Weber T."/>
        </authorList>
    </citation>
    <scope>NUCLEOTIDE SEQUENCE</scope>
    <source>
        <strain evidence="3">NBC_00436</strain>
    </source>
</reference>
<proteinExistence type="inferred from homology"/>
<name>A0A9E7ZFT9_9HYPH</name>
<dbReference type="GO" id="GO:0007165">
    <property type="term" value="P:signal transduction"/>
    <property type="evidence" value="ECO:0007669"/>
    <property type="project" value="TreeGrafter"/>
</dbReference>
<dbReference type="GO" id="GO:0006020">
    <property type="term" value="P:inositol metabolic process"/>
    <property type="evidence" value="ECO:0007669"/>
    <property type="project" value="TreeGrafter"/>
</dbReference>
<dbReference type="InterPro" id="IPR000760">
    <property type="entry name" value="Inositol_monophosphatase-like"/>
</dbReference>
<gene>
    <name evidence="3" type="ORF">NWE54_15010</name>
</gene>
<organism evidence="3">
    <name type="scientific">Bosea sp. NBC_00436</name>
    <dbReference type="NCBI Taxonomy" id="2969620"/>
    <lineage>
        <taxon>Bacteria</taxon>
        <taxon>Pseudomonadati</taxon>
        <taxon>Pseudomonadota</taxon>
        <taxon>Alphaproteobacteria</taxon>
        <taxon>Hyphomicrobiales</taxon>
        <taxon>Boseaceae</taxon>
        <taxon>Bosea</taxon>
    </lineage>
</organism>
<evidence type="ECO:0000256" key="2">
    <source>
        <dbReference type="PIRSR" id="PIRSR600760-2"/>
    </source>
</evidence>
<dbReference type="EMBL" id="CP102774">
    <property type="protein sequence ID" value="UZF85140.1"/>
    <property type="molecule type" value="Genomic_DNA"/>
</dbReference>
<feature type="binding site" evidence="2">
    <location>
        <position position="87"/>
    </location>
    <ligand>
        <name>Mg(2+)</name>
        <dbReference type="ChEBI" id="CHEBI:18420"/>
        <label>1</label>
        <note>catalytic</note>
    </ligand>
</feature>
<comment type="cofactor">
    <cofactor evidence="2">
        <name>Mg(2+)</name>
        <dbReference type="ChEBI" id="CHEBI:18420"/>
    </cofactor>
</comment>
<feature type="binding site" evidence="2">
    <location>
        <position position="90"/>
    </location>
    <ligand>
        <name>Mg(2+)</name>
        <dbReference type="ChEBI" id="CHEBI:18420"/>
        <label>2</label>
    </ligand>
</feature>
<feature type="binding site" evidence="2">
    <location>
        <position position="71"/>
    </location>
    <ligand>
        <name>Mg(2+)</name>
        <dbReference type="ChEBI" id="CHEBI:18420"/>
        <label>1</label>
        <note>catalytic</note>
    </ligand>
</feature>
<dbReference type="Gene3D" id="3.40.190.80">
    <property type="match status" value="1"/>
</dbReference>
<accession>A0A9E7ZFT9</accession>
<dbReference type="PRINTS" id="PR00377">
    <property type="entry name" value="IMPHPHTASES"/>
</dbReference>
<sequence>MQSGNNQAEWLTFAIQLATESGSILREAATVRPDVEVKSDKSFVTALDARIERRMREMLADRFPSHGIIGEEEAPSDGDADLVWVLDPIDGTAAFIAGLPVYGSLIALMMEGEPILGIIDHPITGDRWIGVKGSPTTHNGRPCRTRACGALGEAILSASNPDFFDAEEAPALDAMRAATAWRIWGGACMSFGLLASGRTDAAFDTRLKLWDFAPFRPIIEGAGGVVTDWEGRPIDHKTGKRIMAAGDPARHREMLRLVEKTMQR</sequence>
<dbReference type="Gene3D" id="3.30.540.10">
    <property type="entry name" value="Fructose-1,6-Bisphosphatase, subunit A, domain 1"/>
    <property type="match status" value="1"/>
</dbReference>